<evidence type="ECO:0000256" key="1">
    <source>
        <dbReference type="ARBA" id="ARBA00004374"/>
    </source>
</evidence>
<keyword evidence="5" id="KW-0472">Membrane</keyword>
<comment type="similarity">
    <text evidence="2">Belongs to the SAM50/omp85 family.</text>
</comment>
<gene>
    <name evidence="7" type="primary">SAM50</name>
</gene>
<organism evidence="7">
    <name type="scientific">Stygiella incarcerata</name>
    <dbReference type="NCBI Taxonomy" id="1712417"/>
    <lineage>
        <taxon>Eukaryota</taxon>
        <taxon>Discoba</taxon>
        <taxon>Jakobida</taxon>
        <taxon>Andalucina</taxon>
        <taxon>Stygiellidae</taxon>
        <taxon>Stygiella</taxon>
    </lineage>
</organism>
<dbReference type="EMBL" id="KT984552">
    <property type="protein sequence ID" value="ANM86772.1"/>
    <property type="molecule type" value="mRNA"/>
</dbReference>
<dbReference type="Pfam" id="PF01103">
    <property type="entry name" value="Omp85"/>
    <property type="match status" value="1"/>
</dbReference>
<feature type="domain" description="Bacterial surface antigen (D15)" evidence="6">
    <location>
        <begin position="172"/>
        <end position="535"/>
    </location>
</feature>
<keyword evidence="4" id="KW-0812">Transmembrane</keyword>
<protein>
    <submittedName>
        <fullName evidence="7">SAM50</fullName>
    </submittedName>
</protein>
<evidence type="ECO:0000256" key="2">
    <source>
        <dbReference type="ARBA" id="ARBA00010913"/>
    </source>
</evidence>
<dbReference type="InterPro" id="IPR000184">
    <property type="entry name" value="Bac_surfAg_D15"/>
</dbReference>
<accession>A0A192ZIM4</accession>
<reference evidence="7" key="1">
    <citation type="journal article" date="2016" name="Mol. Biol. Evol.">
        <title>Novel hydrogenosomes in the microaerophilic jakobid Stygiella incarcerata.</title>
        <authorList>
            <person name="Leger M.M."/>
            <person name="Eme L."/>
            <person name="Hug L.A."/>
            <person name="Roger A.J."/>
        </authorList>
    </citation>
    <scope>NUCLEOTIDE SEQUENCE</scope>
</reference>
<dbReference type="SMR" id="A0A192ZIM4"/>
<name>A0A192ZIM4_9EUKA</name>
<evidence type="ECO:0000256" key="4">
    <source>
        <dbReference type="ARBA" id="ARBA00022692"/>
    </source>
</evidence>
<sequence>MCICICAYAYVNFRSLSTGTMWSKLVSRMQRRRKDGRVFERLDSKEPSDEEKLSLRLQTPLSVAKLDVKGATRTRHYLIRRLTQSITHSSTVGEMSTRVQQALTDLKSLGVFESATASVGVVDTATQRTEGKPIAANITVEVSEKSPFSAKISTNVSQKRKMVVETMAKWMNQFGCAEKIQIQSDVDHEKNRSFSFGGEMPLHALDGRLAPGELSDCAVTSGIRASLFRRLFTESRAGLVDRQTGGEFGISWISRDHQLENHFDFEAVRREIQPSERRLGGMKVREDCEDVFRTLLRHRLVIDHRDSASFPQKGWAVRATSELAGLIGGGQQYFREECSMQWWVPFIRCCGLDPPTQSTFSGESEMEKSTEPCLVGHAWLRSGIAIPLGPQARVGIADRFFAEGSVMRGLSTNTMESQIGPRDGDFALGSDASLWGGVALMASLPSSLLRRLGVKASLWMNGGLLGETNTFSRSRSDPERSLGVLWNQFGKMTAGMGLALPLPWGGLELNYCTPLHGFRDGVNSPDFQEWHLGLGFNLL</sequence>
<dbReference type="PANTHER" id="PTHR12815:SF18">
    <property type="entry name" value="SORTING AND ASSEMBLY MACHINERY COMPONENT 50 HOMOLOG"/>
    <property type="match status" value="1"/>
</dbReference>
<evidence type="ECO:0000259" key="6">
    <source>
        <dbReference type="Pfam" id="PF01103"/>
    </source>
</evidence>
<dbReference type="Gene3D" id="2.40.160.50">
    <property type="entry name" value="membrane protein fhac: a member of the omp85/tpsb transporter family"/>
    <property type="match status" value="1"/>
</dbReference>
<evidence type="ECO:0000313" key="7">
    <source>
        <dbReference type="EMBL" id="ANM86772.1"/>
    </source>
</evidence>
<dbReference type="InterPro" id="IPR039910">
    <property type="entry name" value="D15-like"/>
</dbReference>
<dbReference type="GO" id="GO:0005741">
    <property type="term" value="C:mitochondrial outer membrane"/>
    <property type="evidence" value="ECO:0007669"/>
    <property type="project" value="UniProtKB-SubCell"/>
</dbReference>
<comment type="subcellular location">
    <subcellularLocation>
        <location evidence="1">Mitochondrion outer membrane</location>
        <topology evidence="1">Multi-pass membrane protein</topology>
    </subcellularLocation>
</comment>
<evidence type="ECO:0000256" key="5">
    <source>
        <dbReference type="ARBA" id="ARBA00023136"/>
    </source>
</evidence>
<dbReference type="AlphaFoldDB" id="A0A192ZIM4"/>
<proteinExistence type="evidence at transcript level"/>
<evidence type="ECO:0000256" key="3">
    <source>
        <dbReference type="ARBA" id="ARBA00022452"/>
    </source>
</evidence>
<dbReference type="PANTHER" id="PTHR12815">
    <property type="entry name" value="SORTING AND ASSEMBLY MACHINERY SAMM50 PROTEIN FAMILY MEMBER"/>
    <property type="match status" value="1"/>
</dbReference>
<keyword evidence="3" id="KW-1134">Transmembrane beta strand</keyword>